<keyword evidence="3" id="KW-0328">Glycosyltransferase</keyword>
<evidence type="ECO:0000313" key="8">
    <source>
        <dbReference type="Proteomes" id="UP001370490"/>
    </source>
</evidence>
<dbReference type="PANTHER" id="PTHR11062">
    <property type="entry name" value="EXOSTOSIN HEPARAN SULFATE GLYCOSYLTRANSFERASE -RELATED"/>
    <property type="match status" value="1"/>
</dbReference>
<dbReference type="EMBL" id="JBAMMX010000020">
    <property type="protein sequence ID" value="KAK6920878.1"/>
    <property type="molecule type" value="Genomic_DNA"/>
</dbReference>
<dbReference type="InterPro" id="IPR004263">
    <property type="entry name" value="Exostosin"/>
</dbReference>
<keyword evidence="3" id="KW-0808">Transferase</keyword>
<feature type="domain" description="Exostosin GT47" evidence="6">
    <location>
        <begin position="274"/>
        <end position="338"/>
    </location>
</feature>
<reference evidence="7 8" key="1">
    <citation type="submission" date="2023-12" db="EMBL/GenBank/DDBJ databases">
        <title>A high-quality genome assembly for Dillenia turbinata (Dilleniales).</title>
        <authorList>
            <person name="Chanderbali A."/>
        </authorList>
    </citation>
    <scope>NUCLEOTIDE SEQUENCE [LARGE SCALE GENOMIC DNA]</scope>
    <source>
        <strain evidence="7">LSX21</strain>
        <tissue evidence="7">Leaf</tissue>
    </source>
</reference>
<accession>A0AAN8V3R6</accession>
<keyword evidence="8" id="KW-1185">Reference proteome</keyword>
<organism evidence="7 8">
    <name type="scientific">Dillenia turbinata</name>
    <dbReference type="NCBI Taxonomy" id="194707"/>
    <lineage>
        <taxon>Eukaryota</taxon>
        <taxon>Viridiplantae</taxon>
        <taxon>Streptophyta</taxon>
        <taxon>Embryophyta</taxon>
        <taxon>Tracheophyta</taxon>
        <taxon>Spermatophyta</taxon>
        <taxon>Magnoliopsida</taxon>
        <taxon>eudicotyledons</taxon>
        <taxon>Gunneridae</taxon>
        <taxon>Pentapetalae</taxon>
        <taxon>Dilleniales</taxon>
        <taxon>Dilleniaceae</taxon>
        <taxon>Dillenia</taxon>
    </lineage>
</organism>
<evidence type="ECO:0000256" key="1">
    <source>
        <dbReference type="ARBA" id="ARBA00004323"/>
    </source>
</evidence>
<dbReference type="AlphaFoldDB" id="A0AAN8V3R6"/>
<gene>
    <name evidence="7" type="ORF">RJ641_014556</name>
</gene>
<evidence type="ECO:0000256" key="2">
    <source>
        <dbReference type="ARBA" id="ARBA00010271"/>
    </source>
</evidence>
<dbReference type="GO" id="GO:0016757">
    <property type="term" value="F:glycosyltransferase activity"/>
    <property type="evidence" value="ECO:0007669"/>
    <property type="project" value="UniProtKB-KW"/>
</dbReference>
<evidence type="ECO:0000256" key="4">
    <source>
        <dbReference type="ARBA" id="ARBA00022968"/>
    </source>
</evidence>
<protein>
    <submittedName>
        <fullName evidence="7">Exostosin, GT47 domain</fullName>
    </submittedName>
</protein>
<dbReference type="PANTHER" id="PTHR11062:SF249">
    <property type="entry name" value="OS08G0438600 PROTEIN"/>
    <property type="match status" value="1"/>
</dbReference>
<sequence length="338" mass="39056">MYDLPPEFHFGLMDWKGDEGQTWPDVRNPRCVPPYPGGLNLQYSAEYWLTLDLLSSNMPNVFRSCTVIRVDNSSLADIIFVPFFSSLSYNRHCKIHRKAKVNPNKMLLDIFLMGHEEWKQSGGKNHLIVAHHPKSMWDARKKLGSAMFVLVDFGRYPVERLGQGFDSSLQTFCVDHCTFEERSTLMYFQEAIYRKDAQTAIVAGNVVTKRIDNLHLVTEYYSRNYISIRPYICFECLSLKLFMWTYTWGGVIRQELYYLRKNEKDVHFAFGSIRYNGINKAAQGMASSKFCLKIAGDTPSSNCLFDPIASHCIPVIISDEIELPFEDVLDYSEFCIFI</sequence>
<dbReference type="Proteomes" id="UP001370490">
    <property type="component" value="Unassembled WGS sequence"/>
</dbReference>
<dbReference type="Pfam" id="PF03016">
    <property type="entry name" value="Exostosin_GT47"/>
    <property type="match status" value="2"/>
</dbReference>
<keyword evidence="4" id="KW-0812">Transmembrane</keyword>
<evidence type="ECO:0000313" key="7">
    <source>
        <dbReference type="EMBL" id="KAK6920878.1"/>
    </source>
</evidence>
<comment type="caution">
    <text evidence="7">The sequence shown here is derived from an EMBL/GenBank/DDBJ whole genome shotgun (WGS) entry which is preliminary data.</text>
</comment>
<dbReference type="InterPro" id="IPR040911">
    <property type="entry name" value="Exostosin_GT47"/>
</dbReference>
<evidence type="ECO:0000256" key="3">
    <source>
        <dbReference type="ARBA" id="ARBA00022676"/>
    </source>
</evidence>
<name>A0AAN8V3R6_9MAGN</name>
<dbReference type="GO" id="GO:0000139">
    <property type="term" value="C:Golgi membrane"/>
    <property type="evidence" value="ECO:0007669"/>
    <property type="project" value="UniProtKB-SubCell"/>
</dbReference>
<evidence type="ECO:0000259" key="6">
    <source>
        <dbReference type="Pfam" id="PF03016"/>
    </source>
</evidence>
<feature type="domain" description="Exostosin GT47" evidence="6">
    <location>
        <begin position="1"/>
        <end position="199"/>
    </location>
</feature>
<evidence type="ECO:0000256" key="5">
    <source>
        <dbReference type="ARBA" id="ARBA00023034"/>
    </source>
</evidence>
<keyword evidence="5" id="KW-0333">Golgi apparatus</keyword>
<comment type="similarity">
    <text evidence="2">Belongs to the glycosyltransferase 47 family.</text>
</comment>
<proteinExistence type="inferred from homology"/>
<keyword evidence="4" id="KW-0735">Signal-anchor</keyword>
<comment type="subcellular location">
    <subcellularLocation>
        <location evidence="1">Golgi apparatus membrane</location>
        <topology evidence="1">Single-pass type II membrane protein</topology>
    </subcellularLocation>
</comment>